<gene>
    <name evidence="1" type="ORF">N7Z68_04185</name>
</gene>
<dbReference type="RefSeq" id="WP_275117203.1">
    <property type="nucleotide sequence ID" value="NZ_JAOTPO010000002.1"/>
</dbReference>
<proteinExistence type="predicted"/>
<keyword evidence="2" id="KW-1185">Reference proteome</keyword>
<sequence length="423" mass="50472">MLNLKPYDNYEIDDLESDILDLYKKIAASNYLKDVQISELVNQTIDKLLMQSYEPLSFVDKALMIMNGLLSLGIKFTTYDSFERRFEQFLSILGNRVNGILEEQQCELSLEEKQAITEAFVLLYTRYMDVGSSSWAEMLAKWFIQNEQEQWVHSYYSYFKQLHEKHNASFHLSMITSLLALICQDGVGSLTYLRTHKQRLAANDLYFHFTLLNHRQEWDTMQRWFDLFSTSWNGAFGSLQPFYHTLERKKSKSSNFSSQLNKWMTRPALASYKDLSASLEESERNLLFNKVQESLNDQLAYPPIQNLWTQILQYERRWDVAIDYFLNKEHLPFQLSEEKQQLLAGLEKQVPSETIRIYHQFIVRLVEKKTRSHYSEAVFYMKKLKKLYELMDQRERFNQYITLFNQTYKTYRALIQEMKTIDE</sequence>
<evidence type="ECO:0000313" key="1">
    <source>
        <dbReference type="EMBL" id="MDE5412573.1"/>
    </source>
</evidence>
<reference evidence="1" key="1">
    <citation type="submission" date="2024-05" db="EMBL/GenBank/DDBJ databases">
        <title>Alkalihalobacillus sp. strain MEB203 novel alkaliphilic bacterium from Lonar Lake, India.</title>
        <authorList>
            <person name="Joshi A."/>
            <person name="Thite S."/>
            <person name="Mengade P."/>
        </authorList>
    </citation>
    <scope>NUCLEOTIDE SEQUENCE</scope>
    <source>
        <strain evidence="1">MEB 203</strain>
    </source>
</reference>
<comment type="caution">
    <text evidence="1">The sequence shown here is derived from an EMBL/GenBank/DDBJ whole genome shotgun (WGS) entry which is preliminary data.</text>
</comment>
<organism evidence="1 2">
    <name type="scientific">Alkalihalobacterium chitinilyticum</name>
    <dbReference type="NCBI Taxonomy" id="2980103"/>
    <lineage>
        <taxon>Bacteria</taxon>
        <taxon>Bacillati</taxon>
        <taxon>Bacillota</taxon>
        <taxon>Bacilli</taxon>
        <taxon>Bacillales</taxon>
        <taxon>Bacillaceae</taxon>
        <taxon>Alkalihalobacterium</taxon>
    </lineage>
</organism>
<protein>
    <submittedName>
        <fullName evidence="1">Uncharacterized protein</fullName>
    </submittedName>
</protein>
<accession>A0ABT5VDL4</accession>
<name>A0ABT5VDL4_9BACI</name>
<dbReference type="Proteomes" id="UP001148125">
    <property type="component" value="Unassembled WGS sequence"/>
</dbReference>
<evidence type="ECO:0000313" key="2">
    <source>
        <dbReference type="Proteomes" id="UP001148125"/>
    </source>
</evidence>
<dbReference type="EMBL" id="JAOTPO010000002">
    <property type="protein sequence ID" value="MDE5412573.1"/>
    <property type="molecule type" value="Genomic_DNA"/>
</dbReference>